<reference evidence="2 3" key="1">
    <citation type="journal article" date="2024" name="Commun. Biol.">
        <title>Comparative genomic analysis of thermophilic fungi reveals convergent evolutionary adaptations and gene losses.</title>
        <authorList>
            <person name="Steindorff A.S."/>
            <person name="Aguilar-Pontes M.V."/>
            <person name="Robinson A.J."/>
            <person name="Andreopoulos B."/>
            <person name="LaButti K."/>
            <person name="Kuo A."/>
            <person name="Mondo S."/>
            <person name="Riley R."/>
            <person name="Otillar R."/>
            <person name="Haridas S."/>
            <person name="Lipzen A."/>
            <person name="Grimwood J."/>
            <person name="Schmutz J."/>
            <person name="Clum A."/>
            <person name="Reid I.D."/>
            <person name="Moisan M.C."/>
            <person name="Butler G."/>
            <person name="Nguyen T.T.M."/>
            <person name="Dewar K."/>
            <person name="Conant G."/>
            <person name="Drula E."/>
            <person name="Henrissat B."/>
            <person name="Hansel C."/>
            <person name="Singer S."/>
            <person name="Hutchinson M.I."/>
            <person name="de Vries R.P."/>
            <person name="Natvig D.O."/>
            <person name="Powell A.J."/>
            <person name="Tsang A."/>
            <person name="Grigoriev I.V."/>
        </authorList>
    </citation>
    <scope>NUCLEOTIDE SEQUENCE [LARGE SCALE GENOMIC DNA]</scope>
    <source>
        <strain evidence="2 3">CBS 494.80</strain>
    </source>
</reference>
<evidence type="ECO:0000313" key="3">
    <source>
        <dbReference type="Proteomes" id="UP001595075"/>
    </source>
</evidence>
<evidence type="ECO:0000313" key="2">
    <source>
        <dbReference type="EMBL" id="KAL2065455.1"/>
    </source>
</evidence>
<sequence length="151" mass="16179">MEGNTITVTGPDAVVLNFEFIPTPPAVVPAANGAPAAFVVQEEGEKEEEKEGEKEGEEGETALERRERTVAAARAARSTIAGYVLAHGQAIFGTPEWDGNFVDGHGPESTPEEIAELLAVAAATSATLEAWGVAETERRREEDEETERMKK</sequence>
<keyword evidence="3" id="KW-1185">Reference proteome</keyword>
<evidence type="ECO:0000256" key="1">
    <source>
        <dbReference type="SAM" id="MobiDB-lite"/>
    </source>
</evidence>
<gene>
    <name evidence="2" type="ORF">VTL71DRAFT_3125</name>
</gene>
<evidence type="ECO:0008006" key="4">
    <source>
        <dbReference type="Google" id="ProtNLM"/>
    </source>
</evidence>
<accession>A0ABR4C6Y6</accession>
<feature type="region of interest" description="Disordered" evidence="1">
    <location>
        <begin position="41"/>
        <end position="64"/>
    </location>
</feature>
<protein>
    <recommendedName>
        <fullName evidence="4">DUF4376 domain-containing protein</fullName>
    </recommendedName>
</protein>
<name>A0ABR4C6Y6_9HELO</name>
<dbReference type="EMBL" id="JAZHXI010000012">
    <property type="protein sequence ID" value="KAL2065455.1"/>
    <property type="molecule type" value="Genomic_DNA"/>
</dbReference>
<dbReference type="Proteomes" id="UP001595075">
    <property type="component" value="Unassembled WGS sequence"/>
</dbReference>
<comment type="caution">
    <text evidence="2">The sequence shown here is derived from an EMBL/GenBank/DDBJ whole genome shotgun (WGS) entry which is preliminary data.</text>
</comment>
<proteinExistence type="predicted"/>
<organism evidence="2 3">
    <name type="scientific">Oculimacula yallundae</name>
    <dbReference type="NCBI Taxonomy" id="86028"/>
    <lineage>
        <taxon>Eukaryota</taxon>
        <taxon>Fungi</taxon>
        <taxon>Dikarya</taxon>
        <taxon>Ascomycota</taxon>
        <taxon>Pezizomycotina</taxon>
        <taxon>Leotiomycetes</taxon>
        <taxon>Helotiales</taxon>
        <taxon>Ploettnerulaceae</taxon>
        <taxon>Oculimacula</taxon>
    </lineage>
</organism>